<evidence type="ECO:0000313" key="2">
    <source>
        <dbReference type="Proteomes" id="UP001143480"/>
    </source>
</evidence>
<proteinExistence type="predicted"/>
<sequence length="185" mass="20003">MSICGTWPAGATAGSSSVRGMVHEALAQELIDMTDEDRRLQPGALGDDFGAQLAYRRVAARNGDRLADILDEHGWPTADLVGPEAARRAWLIAQHADRQLHVQRRALALLSEAVGAGRADPAQLAMLHDRVSVNEGRPQRYGTQIAGVVDGAPVPWPCEDPDRMDERRARVGLDPFAVHVANHAP</sequence>
<dbReference type="EMBL" id="BSFP01000018">
    <property type="protein sequence ID" value="GLL01781.1"/>
    <property type="molecule type" value="Genomic_DNA"/>
</dbReference>
<reference evidence="1" key="1">
    <citation type="journal article" date="2014" name="Int. J. Syst. Evol. Microbiol.">
        <title>Complete genome sequence of Corynebacterium casei LMG S-19264T (=DSM 44701T), isolated from a smear-ripened cheese.</title>
        <authorList>
            <consortium name="US DOE Joint Genome Institute (JGI-PGF)"/>
            <person name="Walter F."/>
            <person name="Albersmeier A."/>
            <person name="Kalinowski J."/>
            <person name="Ruckert C."/>
        </authorList>
    </citation>
    <scope>NUCLEOTIDE SEQUENCE</scope>
    <source>
        <strain evidence="1">VKM Ac-1321</strain>
    </source>
</reference>
<dbReference type="InterPro" id="IPR046732">
    <property type="entry name" value="DUF6624"/>
</dbReference>
<dbReference type="Proteomes" id="UP001143480">
    <property type="component" value="Unassembled WGS sequence"/>
</dbReference>
<comment type="caution">
    <text evidence="1">The sequence shown here is derived from an EMBL/GenBank/DDBJ whole genome shotgun (WGS) entry which is preliminary data.</text>
</comment>
<keyword evidence="2" id="KW-1185">Reference proteome</keyword>
<accession>A0A9W6NM26</accession>
<name>A0A9W6NM26_9ACTN</name>
<reference evidence="1" key="2">
    <citation type="submission" date="2023-01" db="EMBL/GenBank/DDBJ databases">
        <authorList>
            <person name="Sun Q."/>
            <person name="Evtushenko L."/>
        </authorList>
    </citation>
    <scope>NUCLEOTIDE SEQUENCE</scope>
    <source>
        <strain evidence="1">VKM Ac-1321</strain>
    </source>
</reference>
<dbReference type="Pfam" id="PF20329">
    <property type="entry name" value="DUF6624"/>
    <property type="match status" value="1"/>
</dbReference>
<protein>
    <submittedName>
        <fullName evidence="1">Uncharacterized protein</fullName>
    </submittedName>
</protein>
<organism evidence="1 2">
    <name type="scientific">Dactylosporangium matsuzakiense</name>
    <dbReference type="NCBI Taxonomy" id="53360"/>
    <lineage>
        <taxon>Bacteria</taxon>
        <taxon>Bacillati</taxon>
        <taxon>Actinomycetota</taxon>
        <taxon>Actinomycetes</taxon>
        <taxon>Micromonosporales</taxon>
        <taxon>Micromonosporaceae</taxon>
        <taxon>Dactylosporangium</taxon>
    </lineage>
</organism>
<evidence type="ECO:0000313" key="1">
    <source>
        <dbReference type="EMBL" id="GLL01781.1"/>
    </source>
</evidence>
<dbReference type="AlphaFoldDB" id="A0A9W6NM26"/>
<gene>
    <name evidence="1" type="ORF">GCM10017581_035230</name>
</gene>